<evidence type="ECO:0000313" key="3">
    <source>
        <dbReference type="Proteomes" id="UP000647133"/>
    </source>
</evidence>
<dbReference type="InterPro" id="IPR043732">
    <property type="entry name" value="DUF5675"/>
</dbReference>
<sequence length="149" mass="17151">MILHLEREYWPGGTIGTLTIEGFRIGRSIEWPWYRNHPQNSCIPEGLYPLEKAFDASKGWYLRVKNVPGREDISILPATDIKKLKPGNIAPVNRALGECRGIKSKHMFEKLKEILFQAMAQEEVFLELRSSPDKALNLAQYQRKVAWIS</sequence>
<dbReference type="Proteomes" id="UP000647133">
    <property type="component" value="Unassembled WGS sequence"/>
</dbReference>
<keyword evidence="3" id="KW-1185">Reference proteome</keyword>
<reference evidence="2 3" key="1">
    <citation type="submission" date="2020-09" db="EMBL/GenBank/DDBJ databases">
        <title>Echinicola sp. CAU 1574 isolated from sand of Sido Beach.</title>
        <authorList>
            <person name="Kim W."/>
        </authorList>
    </citation>
    <scope>NUCLEOTIDE SEQUENCE [LARGE SCALE GENOMIC DNA]</scope>
    <source>
        <strain evidence="2 3">CAU 1574</strain>
    </source>
</reference>
<dbReference type="Pfam" id="PF18925">
    <property type="entry name" value="DUF5675"/>
    <property type="match status" value="1"/>
</dbReference>
<dbReference type="EMBL" id="JACYTQ010000003">
    <property type="protein sequence ID" value="MBD8489173.1"/>
    <property type="molecule type" value="Genomic_DNA"/>
</dbReference>
<accession>A0ABR9AK53</accession>
<organism evidence="2 3">
    <name type="scientific">Echinicola arenosa</name>
    <dbReference type="NCBI Taxonomy" id="2774144"/>
    <lineage>
        <taxon>Bacteria</taxon>
        <taxon>Pseudomonadati</taxon>
        <taxon>Bacteroidota</taxon>
        <taxon>Cytophagia</taxon>
        <taxon>Cytophagales</taxon>
        <taxon>Cyclobacteriaceae</taxon>
        <taxon>Echinicola</taxon>
    </lineage>
</organism>
<protein>
    <recommendedName>
        <fullName evidence="1">DUF5675 domain-containing protein</fullName>
    </recommendedName>
</protein>
<evidence type="ECO:0000259" key="1">
    <source>
        <dbReference type="Pfam" id="PF18925"/>
    </source>
</evidence>
<dbReference type="RefSeq" id="WP_192010060.1">
    <property type="nucleotide sequence ID" value="NZ_JACYTQ010000003.1"/>
</dbReference>
<proteinExistence type="predicted"/>
<feature type="domain" description="DUF5675" evidence="1">
    <location>
        <begin position="4"/>
        <end position="115"/>
    </location>
</feature>
<evidence type="ECO:0000313" key="2">
    <source>
        <dbReference type="EMBL" id="MBD8489173.1"/>
    </source>
</evidence>
<gene>
    <name evidence="2" type="ORF">IFO69_10490</name>
</gene>
<comment type="caution">
    <text evidence="2">The sequence shown here is derived from an EMBL/GenBank/DDBJ whole genome shotgun (WGS) entry which is preliminary data.</text>
</comment>
<name>A0ABR9AK53_9BACT</name>